<name>A0A2U8W532_9HYPH</name>
<evidence type="ECO:0008006" key="6">
    <source>
        <dbReference type="Google" id="ProtNLM"/>
    </source>
</evidence>
<dbReference type="Proteomes" id="UP000245926">
    <property type="component" value="Chromosome"/>
</dbReference>
<evidence type="ECO:0000313" key="5">
    <source>
        <dbReference type="Proteomes" id="UP000245926"/>
    </source>
</evidence>
<protein>
    <recommendedName>
        <fullName evidence="6">DUF2382 domain-containing protein</fullName>
    </recommendedName>
</protein>
<gene>
    <name evidence="4" type="ORF">DK389_09650</name>
</gene>
<dbReference type="OrthoDB" id="8019734at2"/>
<dbReference type="Pfam" id="PF01814">
    <property type="entry name" value="Hemerythrin"/>
    <property type="match status" value="1"/>
</dbReference>
<organism evidence="4 5">
    <name type="scientific">Methylobacterium durans</name>
    <dbReference type="NCBI Taxonomy" id="2202825"/>
    <lineage>
        <taxon>Bacteria</taxon>
        <taxon>Pseudomonadati</taxon>
        <taxon>Pseudomonadota</taxon>
        <taxon>Alphaproteobacteria</taxon>
        <taxon>Hyphomicrobiales</taxon>
        <taxon>Methylobacteriaceae</taxon>
        <taxon>Methylobacterium</taxon>
    </lineage>
</organism>
<dbReference type="PANTHER" id="PTHR35585">
    <property type="entry name" value="HHE DOMAIN PROTEIN (AFU_ORTHOLOGUE AFUA_4G00730)"/>
    <property type="match status" value="1"/>
</dbReference>
<evidence type="ECO:0000259" key="3">
    <source>
        <dbReference type="Pfam" id="PF09557"/>
    </source>
</evidence>
<dbReference type="RefSeq" id="WP_109889151.1">
    <property type="nucleotide sequence ID" value="NZ_CP029550.1"/>
</dbReference>
<feature type="domain" description="DUF2382" evidence="3">
    <location>
        <begin position="268"/>
        <end position="376"/>
    </location>
</feature>
<dbReference type="PANTHER" id="PTHR35585:SF1">
    <property type="entry name" value="HHE DOMAIN PROTEIN (AFU_ORTHOLOGUE AFUA_4G00730)"/>
    <property type="match status" value="1"/>
</dbReference>
<accession>A0A2U8W532</accession>
<proteinExistence type="predicted"/>
<feature type="domain" description="Hemerythrin-like" evidence="2">
    <location>
        <begin position="15"/>
        <end position="121"/>
    </location>
</feature>
<evidence type="ECO:0000259" key="2">
    <source>
        <dbReference type="Pfam" id="PF01814"/>
    </source>
</evidence>
<evidence type="ECO:0000256" key="1">
    <source>
        <dbReference type="SAM" id="MobiDB-lite"/>
    </source>
</evidence>
<dbReference type="KEGG" id="mets:DK389_09650"/>
<dbReference type="AlphaFoldDB" id="A0A2U8W532"/>
<keyword evidence="5" id="KW-1185">Reference proteome</keyword>
<dbReference type="EMBL" id="CP029550">
    <property type="protein sequence ID" value="AWN40741.1"/>
    <property type="molecule type" value="Genomic_DNA"/>
</dbReference>
<dbReference type="InterPro" id="IPR019060">
    <property type="entry name" value="DUF2382"/>
</dbReference>
<dbReference type="InterPro" id="IPR012312">
    <property type="entry name" value="Hemerythrin-like"/>
</dbReference>
<reference evidence="5" key="1">
    <citation type="submission" date="2018-05" db="EMBL/GenBank/DDBJ databases">
        <title>Complete Genome Sequence of Methylobacterium sp. 17SD2-17.</title>
        <authorList>
            <person name="Srinivasan S."/>
        </authorList>
    </citation>
    <scope>NUCLEOTIDE SEQUENCE [LARGE SCALE GENOMIC DNA]</scope>
    <source>
        <strain evidence="5">17SD2-17</strain>
    </source>
</reference>
<dbReference type="Gene3D" id="1.20.120.520">
    <property type="entry name" value="nmb1532 protein domain like"/>
    <property type="match status" value="1"/>
</dbReference>
<dbReference type="Pfam" id="PF09557">
    <property type="entry name" value="DUF2382"/>
    <property type="match status" value="1"/>
</dbReference>
<sequence length="395" mass="44262">MATIRQLIQTSPTKANELFAALADTSNNAVKTRERLLGDLRSELELLAKLEEEHLFPVLRKHKETKDLVTPALNDNKQTRKLLAELEQIPKGSEEFGPKVAELRKAFQQSVRDERKDLLPAVMKALSDEEAQAIVEKIEEGKAEVEEAKRAEAEQRRAEQRQEREQTEKLLAEQKEAANRERETREAARQTAEQVARTAEAAAESTRKVTQNAAETVQRVATAPLSTGSLFFDAMFGLWGVPSGRSLARSGNASASRNQVSTQDEEVIPLAEETLIVGKRTENSGTTTVRRYVVEVPAEQQVTLYDEKVVVERRRPVTDKATGEALTELTVEMVETSEVPLVAKGVRVREEVVVRRERTKRVETVRDTIRRDEVEISNASGRSGNRRAALAYSRK</sequence>
<evidence type="ECO:0000313" key="4">
    <source>
        <dbReference type="EMBL" id="AWN40741.1"/>
    </source>
</evidence>
<feature type="region of interest" description="Disordered" evidence="1">
    <location>
        <begin position="143"/>
        <end position="167"/>
    </location>
</feature>